<dbReference type="AlphaFoldDB" id="A0A8I2YUW4"/>
<keyword evidence="2" id="KW-1185">Reference proteome</keyword>
<organism evidence="1 2">
    <name type="scientific">Boletus reticuloceps</name>
    <dbReference type="NCBI Taxonomy" id="495285"/>
    <lineage>
        <taxon>Eukaryota</taxon>
        <taxon>Fungi</taxon>
        <taxon>Dikarya</taxon>
        <taxon>Basidiomycota</taxon>
        <taxon>Agaricomycotina</taxon>
        <taxon>Agaricomycetes</taxon>
        <taxon>Agaricomycetidae</taxon>
        <taxon>Boletales</taxon>
        <taxon>Boletineae</taxon>
        <taxon>Boletaceae</taxon>
        <taxon>Boletoideae</taxon>
        <taxon>Boletus</taxon>
    </lineage>
</organism>
<proteinExistence type="predicted"/>
<reference evidence="1" key="1">
    <citation type="submission" date="2021-03" db="EMBL/GenBank/DDBJ databases">
        <title>Evolutionary innovations through gain and loss of genes in the ectomycorrhizal Boletales.</title>
        <authorList>
            <person name="Wu G."/>
            <person name="Miyauchi S."/>
            <person name="Morin E."/>
            <person name="Yang Z.-L."/>
            <person name="Xu J."/>
            <person name="Martin F.M."/>
        </authorList>
    </citation>
    <scope>NUCLEOTIDE SEQUENCE</scope>
    <source>
        <strain evidence="1">BR01</strain>
    </source>
</reference>
<comment type="caution">
    <text evidence="1">The sequence shown here is derived from an EMBL/GenBank/DDBJ whole genome shotgun (WGS) entry which is preliminary data.</text>
</comment>
<evidence type="ECO:0000313" key="1">
    <source>
        <dbReference type="EMBL" id="KAG6379015.1"/>
    </source>
</evidence>
<name>A0A8I2YUW4_9AGAM</name>
<dbReference type="EMBL" id="JAGFBS010000005">
    <property type="protein sequence ID" value="KAG6379015.1"/>
    <property type="molecule type" value="Genomic_DNA"/>
</dbReference>
<protein>
    <submittedName>
        <fullName evidence="1">Uncharacterized protein</fullName>
    </submittedName>
</protein>
<dbReference type="Proteomes" id="UP000683000">
    <property type="component" value="Unassembled WGS sequence"/>
</dbReference>
<accession>A0A8I2YUW4</accession>
<sequence>MPSSISSAPSDSKSATAYIFAVSLTIYAKGKSAAPKEGKTVKVKELQFSIDDTNYLNFLQSILDKHGQDQYQVSAKKQFTFKYMPPKEKKRASDTMDVDNKADYKEMVKKIQQSKPSSTKILVDMKDIEKLPA</sequence>
<gene>
    <name evidence="1" type="ORF">JVT61DRAFT_11437</name>
</gene>
<evidence type="ECO:0000313" key="2">
    <source>
        <dbReference type="Proteomes" id="UP000683000"/>
    </source>
</evidence>
<dbReference type="OrthoDB" id="2681472at2759"/>